<gene>
    <name evidence="6" type="ORF">SAMN06296058_2167</name>
</gene>
<comment type="similarity">
    <text evidence="1">Belongs to the LysR transcriptional regulatory family.</text>
</comment>
<dbReference type="Proteomes" id="UP000190341">
    <property type="component" value="Unassembled WGS sequence"/>
</dbReference>
<name>A0A1T5L9E4_9GAMM</name>
<dbReference type="Gene3D" id="3.40.190.290">
    <property type="match status" value="1"/>
</dbReference>
<proteinExistence type="inferred from homology"/>
<evidence type="ECO:0000313" key="6">
    <source>
        <dbReference type="EMBL" id="SKC72666.1"/>
    </source>
</evidence>
<organism evidence="6 7">
    <name type="scientific">Pseudoxanthomonas indica</name>
    <dbReference type="NCBI Taxonomy" id="428993"/>
    <lineage>
        <taxon>Bacteria</taxon>
        <taxon>Pseudomonadati</taxon>
        <taxon>Pseudomonadota</taxon>
        <taxon>Gammaproteobacteria</taxon>
        <taxon>Lysobacterales</taxon>
        <taxon>Lysobacteraceae</taxon>
        <taxon>Pseudoxanthomonas</taxon>
    </lineage>
</organism>
<sequence>MNIPHSLNLHLLRIFAAVVEQQSFSRAAEILFITQSAVSKAVRELEHQLDLPLIDRGPGGSRGVRGVRLTEGGQALFEHARGIFAMERIALEDVRERVGLRKGGLRIGASTTVAGYWLPAHIAAFARRHPDIAVELVVANTAQIAEAIINCEVDAAIVEGPVEDPRIDTRIWREEALVIIAPEDMGKAGSRRTTAAALSEQTWLLREPGSGTRRVAQEVLRSHGITPRQQLAIGSNEAIARAVAAGAGVALLPSVVVEDLIAMRRVRALTMDQQVLFTRPLYQLELLNRRRSPALQAFLDDLPGSGTV</sequence>
<keyword evidence="2" id="KW-0805">Transcription regulation</keyword>
<feature type="domain" description="HTH lysR-type" evidence="5">
    <location>
        <begin position="7"/>
        <end position="64"/>
    </location>
</feature>
<evidence type="ECO:0000256" key="1">
    <source>
        <dbReference type="ARBA" id="ARBA00009437"/>
    </source>
</evidence>
<accession>A0A1T5L9E4</accession>
<dbReference type="InterPro" id="IPR005119">
    <property type="entry name" value="LysR_subst-bd"/>
</dbReference>
<dbReference type="STRING" id="428993.SAMN06296058_2167"/>
<dbReference type="PANTHER" id="PTHR30126:SF39">
    <property type="entry name" value="HTH-TYPE TRANSCRIPTIONAL REGULATOR CYSL"/>
    <property type="match status" value="1"/>
</dbReference>
<dbReference type="GO" id="GO:0003700">
    <property type="term" value="F:DNA-binding transcription factor activity"/>
    <property type="evidence" value="ECO:0007669"/>
    <property type="project" value="InterPro"/>
</dbReference>
<dbReference type="GO" id="GO:0000976">
    <property type="term" value="F:transcription cis-regulatory region binding"/>
    <property type="evidence" value="ECO:0007669"/>
    <property type="project" value="TreeGrafter"/>
</dbReference>
<evidence type="ECO:0000256" key="2">
    <source>
        <dbReference type="ARBA" id="ARBA00023015"/>
    </source>
</evidence>
<evidence type="ECO:0000259" key="5">
    <source>
        <dbReference type="PROSITE" id="PS50931"/>
    </source>
</evidence>
<dbReference type="EMBL" id="FUZV01000002">
    <property type="protein sequence ID" value="SKC72666.1"/>
    <property type="molecule type" value="Genomic_DNA"/>
</dbReference>
<keyword evidence="7" id="KW-1185">Reference proteome</keyword>
<keyword evidence="3 6" id="KW-0238">DNA-binding</keyword>
<dbReference type="Gene3D" id="1.10.10.10">
    <property type="entry name" value="Winged helix-like DNA-binding domain superfamily/Winged helix DNA-binding domain"/>
    <property type="match status" value="1"/>
</dbReference>
<keyword evidence="4" id="KW-0804">Transcription</keyword>
<dbReference type="InterPro" id="IPR036390">
    <property type="entry name" value="WH_DNA-bd_sf"/>
</dbReference>
<dbReference type="PRINTS" id="PR00039">
    <property type="entry name" value="HTHLYSR"/>
</dbReference>
<protein>
    <submittedName>
        <fullName evidence="6">DNA-binding transcriptional regulator, LysR family</fullName>
    </submittedName>
</protein>
<dbReference type="SUPFAM" id="SSF53850">
    <property type="entry name" value="Periplasmic binding protein-like II"/>
    <property type="match status" value="1"/>
</dbReference>
<dbReference type="Pfam" id="PF00126">
    <property type="entry name" value="HTH_1"/>
    <property type="match status" value="1"/>
</dbReference>
<dbReference type="OrthoDB" id="9808620at2"/>
<dbReference type="InterPro" id="IPR036388">
    <property type="entry name" value="WH-like_DNA-bd_sf"/>
</dbReference>
<evidence type="ECO:0000256" key="4">
    <source>
        <dbReference type="ARBA" id="ARBA00023163"/>
    </source>
</evidence>
<dbReference type="RefSeq" id="WP_079724552.1">
    <property type="nucleotide sequence ID" value="NZ_BMCL01000001.1"/>
</dbReference>
<reference evidence="6 7" key="1">
    <citation type="submission" date="2017-02" db="EMBL/GenBank/DDBJ databases">
        <authorList>
            <person name="Peterson S.W."/>
        </authorList>
    </citation>
    <scope>NUCLEOTIDE SEQUENCE [LARGE SCALE GENOMIC DNA]</scope>
    <source>
        <strain evidence="6 7">P15</strain>
    </source>
</reference>
<dbReference type="Pfam" id="PF03466">
    <property type="entry name" value="LysR_substrate"/>
    <property type="match status" value="1"/>
</dbReference>
<dbReference type="InterPro" id="IPR000847">
    <property type="entry name" value="LysR_HTH_N"/>
</dbReference>
<dbReference type="PROSITE" id="PS50931">
    <property type="entry name" value="HTH_LYSR"/>
    <property type="match status" value="1"/>
</dbReference>
<evidence type="ECO:0000313" key="7">
    <source>
        <dbReference type="Proteomes" id="UP000190341"/>
    </source>
</evidence>
<evidence type="ECO:0000256" key="3">
    <source>
        <dbReference type="ARBA" id="ARBA00023125"/>
    </source>
</evidence>
<dbReference type="AlphaFoldDB" id="A0A1T5L9E4"/>
<dbReference type="SUPFAM" id="SSF46785">
    <property type="entry name" value="Winged helix' DNA-binding domain"/>
    <property type="match status" value="1"/>
</dbReference>
<dbReference type="PANTHER" id="PTHR30126">
    <property type="entry name" value="HTH-TYPE TRANSCRIPTIONAL REGULATOR"/>
    <property type="match status" value="1"/>
</dbReference>